<dbReference type="EMBL" id="ML119131">
    <property type="protein sequence ID" value="RPB11987.1"/>
    <property type="molecule type" value="Genomic_DNA"/>
</dbReference>
<name>A0A3N4KN79_9PEZI</name>
<dbReference type="InterPro" id="IPR036397">
    <property type="entry name" value="RNaseH_sf"/>
</dbReference>
<feature type="domain" description="Tc1-like transposase DDE" evidence="1">
    <location>
        <begin position="6"/>
        <end position="33"/>
    </location>
</feature>
<dbReference type="InterPro" id="IPR038717">
    <property type="entry name" value="Tc1-like_DDE_dom"/>
</dbReference>
<dbReference type="STRING" id="1392247.A0A3N4KN79"/>
<protein>
    <recommendedName>
        <fullName evidence="1">Tc1-like transposase DDE domain-containing protein</fullName>
    </recommendedName>
</protein>
<proteinExistence type="predicted"/>
<dbReference type="Gene3D" id="3.30.420.10">
    <property type="entry name" value="Ribonuclease H-like superfamily/Ribonuclease H"/>
    <property type="match status" value="1"/>
</dbReference>
<evidence type="ECO:0000313" key="3">
    <source>
        <dbReference type="Proteomes" id="UP000277580"/>
    </source>
</evidence>
<dbReference type="Pfam" id="PF13358">
    <property type="entry name" value="DDE_3"/>
    <property type="match status" value="1"/>
</dbReference>
<accession>A0A3N4KN79</accession>
<dbReference type="InParanoid" id="A0A3N4KN79"/>
<dbReference type="OrthoDB" id="5410741at2759"/>
<evidence type="ECO:0000313" key="2">
    <source>
        <dbReference type="EMBL" id="RPB11987.1"/>
    </source>
</evidence>
<dbReference type="AlphaFoldDB" id="A0A3N4KN79"/>
<reference evidence="2 3" key="1">
    <citation type="journal article" date="2018" name="Nat. Ecol. Evol.">
        <title>Pezizomycetes genomes reveal the molecular basis of ectomycorrhizal truffle lifestyle.</title>
        <authorList>
            <person name="Murat C."/>
            <person name="Payen T."/>
            <person name="Noel B."/>
            <person name="Kuo A."/>
            <person name="Morin E."/>
            <person name="Chen J."/>
            <person name="Kohler A."/>
            <person name="Krizsan K."/>
            <person name="Balestrini R."/>
            <person name="Da Silva C."/>
            <person name="Montanini B."/>
            <person name="Hainaut M."/>
            <person name="Levati E."/>
            <person name="Barry K.W."/>
            <person name="Belfiori B."/>
            <person name="Cichocki N."/>
            <person name="Clum A."/>
            <person name="Dockter R.B."/>
            <person name="Fauchery L."/>
            <person name="Guy J."/>
            <person name="Iotti M."/>
            <person name="Le Tacon F."/>
            <person name="Lindquist E.A."/>
            <person name="Lipzen A."/>
            <person name="Malagnac F."/>
            <person name="Mello A."/>
            <person name="Molinier V."/>
            <person name="Miyauchi S."/>
            <person name="Poulain J."/>
            <person name="Riccioni C."/>
            <person name="Rubini A."/>
            <person name="Sitrit Y."/>
            <person name="Splivallo R."/>
            <person name="Traeger S."/>
            <person name="Wang M."/>
            <person name="Zifcakova L."/>
            <person name="Wipf D."/>
            <person name="Zambonelli A."/>
            <person name="Paolocci F."/>
            <person name="Nowrousian M."/>
            <person name="Ottonello S."/>
            <person name="Baldrian P."/>
            <person name="Spatafora J.W."/>
            <person name="Henrissat B."/>
            <person name="Nagy L.G."/>
            <person name="Aury J.M."/>
            <person name="Wincker P."/>
            <person name="Grigoriev I.V."/>
            <person name="Bonfante P."/>
            <person name="Martin F.M."/>
        </authorList>
    </citation>
    <scope>NUCLEOTIDE SEQUENCE [LARGE SCALE GENOMIC DNA]</scope>
    <source>
        <strain evidence="2 3">CCBAS932</strain>
    </source>
</reference>
<sequence>MPTLDWPPFSPNLNPIENIWSLLKDRLNTRRPRPRRREEIRTAILEEWDLITSEEITKYVDNMPERIQAVIDANGGHTHW</sequence>
<evidence type="ECO:0000259" key="1">
    <source>
        <dbReference type="Pfam" id="PF13358"/>
    </source>
</evidence>
<gene>
    <name evidence="2" type="ORF">P167DRAFT_488465</name>
</gene>
<dbReference type="Proteomes" id="UP000277580">
    <property type="component" value="Unassembled WGS sequence"/>
</dbReference>
<dbReference type="GO" id="GO:0003676">
    <property type="term" value="F:nucleic acid binding"/>
    <property type="evidence" value="ECO:0007669"/>
    <property type="project" value="InterPro"/>
</dbReference>
<keyword evidence="3" id="KW-1185">Reference proteome</keyword>
<organism evidence="2 3">
    <name type="scientific">Morchella conica CCBAS932</name>
    <dbReference type="NCBI Taxonomy" id="1392247"/>
    <lineage>
        <taxon>Eukaryota</taxon>
        <taxon>Fungi</taxon>
        <taxon>Dikarya</taxon>
        <taxon>Ascomycota</taxon>
        <taxon>Pezizomycotina</taxon>
        <taxon>Pezizomycetes</taxon>
        <taxon>Pezizales</taxon>
        <taxon>Morchellaceae</taxon>
        <taxon>Morchella</taxon>
    </lineage>
</organism>